<dbReference type="Gene3D" id="1.20.5.1930">
    <property type="match status" value="1"/>
</dbReference>
<feature type="transmembrane region" description="Helical" evidence="10">
    <location>
        <begin position="26"/>
        <end position="43"/>
    </location>
</feature>
<dbReference type="AlphaFoldDB" id="A0A1E7MZT1"/>
<dbReference type="InterPro" id="IPR011712">
    <property type="entry name" value="Sig_transdc_His_kin_sub3_dim/P"/>
</dbReference>
<keyword evidence="14" id="KW-1185">Reference proteome</keyword>
<evidence type="ECO:0000256" key="7">
    <source>
        <dbReference type="ARBA" id="ARBA00022840"/>
    </source>
</evidence>
<evidence type="ECO:0000259" key="11">
    <source>
        <dbReference type="Pfam" id="PF07730"/>
    </source>
</evidence>
<comment type="caution">
    <text evidence="13">The sequence shown here is derived from an EMBL/GenBank/DDBJ whole genome shotgun (WGS) entry which is preliminary data.</text>
</comment>
<keyword evidence="3" id="KW-0597">Phosphoprotein</keyword>
<proteinExistence type="predicted"/>
<evidence type="ECO:0000313" key="13">
    <source>
        <dbReference type="EMBL" id="OEV33935.1"/>
    </source>
</evidence>
<feature type="compositionally biased region" description="Low complexity" evidence="9">
    <location>
        <begin position="271"/>
        <end position="281"/>
    </location>
</feature>
<dbReference type="GO" id="GO:0005524">
    <property type="term" value="F:ATP binding"/>
    <property type="evidence" value="ECO:0007669"/>
    <property type="project" value="UniProtKB-KW"/>
</dbReference>
<feature type="transmembrane region" description="Helical" evidence="10">
    <location>
        <begin position="113"/>
        <end position="134"/>
    </location>
</feature>
<evidence type="ECO:0000256" key="6">
    <source>
        <dbReference type="ARBA" id="ARBA00022777"/>
    </source>
</evidence>
<evidence type="ECO:0000256" key="4">
    <source>
        <dbReference type="ARBA" id="ARBA00022679"/>
    </source>
</evidence>
<organism evidence="13 14">
    <name type="scientific">Kitasatospora aureofaciens</name>
    <name type="common">Streptomyces aureofaciens</name>
    <dbReference type="NCBI Taxonomy" id="1894"/>
    <lineage>
        <taxon>Bacteria</taxon>
        <taxon>Bacillati</taxon>
        <taxon>Actinomycetota</taxon>
        <taxon>Actinomycetes</taxon>
        <taxon>Kitasatosporales</taxon>
        <taxon>Streptomycetaceae</taxon>
        <taxon>Kitasatospora</taxon>
    </lineage>
</organism>
<evidence type="ECO:0000256" key="2">
    <source>
        <dbReference type="ARBA" id="ARBA00012438"/>
    </source>
</evidence>
<keyword evidence="4" id="KW-0808">Transferase</keyword>
<protein>
    <recommendedName>
        <fullName evidence="2">histidine kinase</fullName>
        <ecNumber evidence="2">2.7.13.3</ecNumber>
    </recommendedName>
</protein>
<keyword evidence="10" id="KW-0812">Transmembrane</keyword>
<name>A0A1E7MZT1_KITAU</name>
<gene>
    <name evidence="12" type="ORF">GCM10010502_27080</name>
    <name evidence="13" type="ORF">HS99_0010730</name>
</gene>
<reference evidence="12" key="1">
    <citation type="journal article" date="2014" name="Int. J. Syst. Evol. Microbiol.">
        <title>Complete genome sequence of Corynebacterium casei LMG S-19264T (=DSM 44701T), isolated from a smear-ripened cheese.</title>
        <authorList>
            <consortium name="US DOE Joint Genome Institute (JGI-PGF)"/>
            <person name="Walter F."/>
            <person name="Albersmeier A."/>
            <person name="Kalinowski J."/>
            <person name="Ruckert C."/>
        </authorList>
    </citation>
    <scope>NUCLEOTIDE SEQUENCE</scope>
    <source>
        <strain evidence="12">JCM 4434</strain>
    </source>
</reference>
<evidence type="ECO:0000256" key="5">
    <source>
        <dbReference type="ARBA" id="ARBA00022741"/>
    </source>
</evidence>
<reference evidence="12" key="5">
    <citation type="submission" date="2020-09" db="EMBL/GenBank/DDBJ databases">
        <authorList>
            <person name="Sun Q."/>
            <person name="Ohkuma M."/>
        </authorList>
    </citation>
    <scope>NUCLEOTIDE SEQUENCE</scope>
    <source>
        <strain evidence="12">JCM 4434</strain>
    </source>
</reference>
<reference evidence="14" key="3">
    <citation type="submission" date="2016-08" db="EMBL/GenBank/DDBJ databases">
        <title>Sequencing, assembly and comparative genomics of S. aureofaciens ATCC 10762.</title>
        <authorList>
            <person name="Gradnigo J.S."/>
            <person name="Johnson N."/>
            <person name="Somerville G.A."/>
        </authorList>
    </citation>
    <scope>NUCLEOTIDE SEQUENCE [LARGE SCALE GENOMIC DNA]</scope>
    <source>
        <strain evidence="14">ATCC 10762 / DSM 40127 / CCM 3239 / JCM 4008 / LMG 5968 / NBRC 12843 / NCIMB 8234 / A-377</strain>
    </source>
</reference>
<dbReference type="InterPro" id="IPR050482">
    <property type="entry name" value="Sensor_HK_TwoCompSys"/>
</dbReference>
<feature type="transmembrane region" description="Helical" evidence="10">
    <location>
        <begin position="146"/>
        <end position="165"/>
    </location>
</feature>
<keyword evidence="5" id="KW-0547">Nucleotide-binding</keyword>
<evidence type="ECO:0000313" key="12">
    <source>
        <dbReference type="EMBL" id="GGU73905.1"/>
    </source>
</evidence>
<keyword evidence="8" id="KW-0902">Two-component regulatory system</keyword>
<dbReference type="KEGG" id="kau:B6264_01570"/>
<dbReference type="EMBL" id="JPRF03000054">
    <property type="protein sequence ID" value="OEV33935.1"/>
    <property type="molecule type" value="Genomic_DNA"/>
</dbReference>
<accession>A0A8H9HKY2</accession>
<keyword evidence="6 12" id="KW-0418">Kinase</keyword>
<dbReference type="PANTHER" id="PTHR24421">
    <property type="entry name" value="NITRATE/NITRITE SENSOR PROTEIN NARX-RELATED"/>
    <property type="match status" value="1"/>
</dbReference>
<feature type="transmembrane region" description="Helical" evidence="10">
    <location>
        <begin position="55"/>
        <end position="75"/>
    </location>
</feature>
<reference evidence="13" key="4">
    <citation type="submission" date="2016-08" db="EMBL/GenBank/DDBJ databases">
        <title>Sequencing, Assembly and Comparative Genomics of S. aureofaciens ATCC 10762.</title>
        <authorList>
            <person name="Gradnigo J.S."/>
            <person name="Johnson N."/>
            <person name="Somerville G.A."/>
        </authorList>
    </citation>
    <scope>NUCLEOTIDE SEQUENCE [LARGE SCALE GENOMIC DNA]</scope>
    <source>
        <strain evidence="13">ATCC 10762</strain>
    </source>
</reference>
<evidence type="ECO:0000256" key="1">
    <source>
        <dbReference type="ARBA" id="ARBA00000085"/>
    </source>
</evidence>
<dbReference type="Gene3D" id="3.30.565.10">
    <property type="entry name" value="Histidine kinase-like ATPase, C-terminal domain"/>
    <property type="match status" value="1"/>
</dbReference>
<accession>A0A1E7MZT1</accession>
<dbReference type="PANTHER" id="PTHR24421:SF10">
    <property type="entry name" value="NITRATE_NITRITE SENSOR PROTEIN NARQ"/>
    <property type="match status" value="1"/>
</dbReference>
<evidence type="ECO:0000256" key="3">
    <source>
        <dbReference type="ARBA" id="ARBA00022553"/>
    </source>
</evidence>
<keyword evidence="10" id="KW-1133">Transmembrane helix</keyword>
<dbReference type="Proteomes" id="UP000037395">
    <property type="component" value="Unassembled WGS sequence"/>
</dbReference>
<dbReference type="EC" id="2.7.13.3" evidence="2"/>
<keyword evidence="10" id="KW-0472">Membrane</keyword>
<dbReference type="Pfam" id="PF07730">
    <property type="entry name" value="HisKA_3"/>
    <property type="match status" value="1"/>
</dbReference>
<evidence type="ECO:0000256" key="9">
    <source>
        <dbReference type="SAM" id="MobiDB-lite"/>
    </source>
</evidence>
<dbReference type="InterPro" id="IPR036890">
    <property type="entry name" value="HATPase_C_sf"/>
</dbReference>
<evidence type="ECO:0000256" key="8">
    <source>
        <dbReference type="ARBA" id="ARBA00023012"/>
    </source>
</evidence>
<dbReference type="EMBL" id="BMUB01000005">
    <property type="protein sequence ID" value="GGU73905.1"/>
    <property type="molecule type" value="Genomic_DNA"/>
</dbReference>
<comment type="catalytic activity">
    <reaction evidence="1">
        <text>ATP + protein L-histidine = ADP + protein N-phospho-L-histidine.</text>
        <dbReference type="EC" id="2.7.13.3"/>
    </reaction>
</comment>
<evidence type="ECO:0000313" key="14">
    <source>
        <dbReference type="Proteomes" id="UP000037395"/>
    </source>
</evidence>
<feature type="region of interest" description="Disordered" evidence="9">
    <location>
        <begin position="259"/>
        <end position="284"/>
    </location>
</feature>
<dbReference type="GO" id="GO:0016020">
    <property type="term" value="C:membrane"/>
    <property type="evidence" value="ECO:0007669"/>
    <property type="project" value="InterPro"/>
</dbReference>
<dbReference type="Proteomes" id="UP000610124">
    <property type="component" value="Unassembled WGS sequence"/>
</dbReference>
<evidence type="ECO:0000256" key="10">
    <source>
        <dbReference type="SAM" id="Phobius"/>
    </source>
</evidence>
<reference evidence="13 14" key="2">
    <citation type="submission" date="2014-07" db="EMBL/GenBank/DDBJ databases">
        <authorList>
            <person name="Zhang J.E."/>
            <person name="Yang H."/>
            <person name="Guo J."/>
            <person name="Deng Z."/>
            <person name="Luo H."/>
            <person name="Luo M."/>
            <person name="Zhao B."/>
        </authorList>
    </citation>
    <scope>NUCLEOTIDE SEQUENCE [LARGE SCALE GENOMIC DNA]</scope>
    <source>
        <strain evidence="13">ATCC 10762</strain>
        <strain evidence="14">ATCC 10762 / DSM 40127 / CCM 3239 / JCM 4008 / LMG 5968 / NBRC 12843 / NCIMB 8234 / A-377</strain>
    </source>
</reference>
<sequence length="422" mass="44267">MTAFRIRGRVTTILAPLVAGANYARLLHLLVGWIFAGVILMIYPGTYRKGLGEILTNAVSLDVVLLALVALIPAARRAEGVQARLLLVPDREEDIGVEPSGTWADRRRTAGWLIGRVVLGSTVGFATVFGLTPVFDLLTGPRALRYLPLVPVLALGYGWLVVWAGRLQLAMAVRLLGPSPADRLAEAELRAERLLERNRLARELHDSIGHALTVTVLQAGAAREIADPAFAAKALEVIEETGRQAMEDLERTLVLLRETPAGGPSAGGTSAGRTSGSGAATEQPGIDQLPALFDTARAAGCPVEANIEVPAGALPGVLSRESYRIVQEGVTNALKYAPGQPVDVQVAVREGQLELRCANRLVAAPGRAGAGRKGGKGLRGIRERAVLLGGAASAGPAESPGPSAEGGGEWVLDVRLPLRLGS</sequence>
<dbReference type="GO" id="GO:0046983">
    <property type="term" value="F:protein dimerization activity"/>
    <property type="evidence" value="ECO:0007669"/>
    <property type="project" value="InterPro"/>
</dbReference>
<keyword evidence="7" id="KW-0067">ATP-binding</keyword>
<dbReference type="GO" id="GO:0000155">
    <property type="term" value="F:phosphorelay sensor kinase activity"/>
    <property type="evidence" value="ECO:0007669"/>
    <property type="project" value="InterPro"/>
</dbReference>
<feature type="domain" description="Signal transduction histidine kinase subgroup 3 dimerisation and phosphoacceptor" evidence="11">
    <location>
        <begin position="196"/>
        <end position="259"/>
    </location>
</feature>